<evidence type="ECO:0000256" key="1">
    <source>
        <dbReference type="SAM" id="MobiDB-lite"/>
    </source>
</evidence>
<dbReference type="STRING" id="1214101.BN159_7646"/>
<proteinExistence type="predicted"/>
<dbReference type="RefSeq" id="WP_015662351.1">
    <property type="nucleotide sequence ID" value="NC_020504.1"/>
</dbReference>
<gene>
    <name evidence="2" type="ORF">BN159_7646</name>
</gene>
<dbReference type="OrthoDB" id="4305403at2"/>
<feature type="region of interest" description="Disordered" evidence="1">
    <location>
        <begin position="213"/>
        <end position="236"/>
    </location>
</feature>
<sequence>MALADRFLTLGRDVHSGEVLARGGDPEAHSILQRSGFVPVVRLHETYHRLPVGLDEAEEKRLATRAVARLRAVKYGVEADDAFDTEMREPHYPPLGSQVAHLAERIREATTSDEVADVLTELTACHDGVLIALGEVFAATAAFYQDLGQPPDPHTEKRLQYLSEHRLGVLWSDLAHMRNDLADRHQDHPQRRACTAEIGPDEREASAVCACPPPQPRLATSPVAVPAAPAPAHPRR</sequence>
<dbReference type="Proteomes" id="UP000008043">
    <property type="component" value="Chromosome"/>
</dbReference>
<accession>K4RES7</accession>
<dbReference type="PATRIC" id="fig|1214101.3.peg.7743"/>
<dbReference type="KEGG" id="sdv:BN159_7646"/>
<evidence type="ECO:0000313" key="2">
    <source>
        <dbReference type="EMBL" id="CCK32025.1"/>
    </source>
</evidence>
<dbReference type="HOGENOM" id="CLU_1214273_0_0_11"/>
<protein>
    <submittedName>
        <fullName evidence="2">Uncharacterized protein</fullName>
    </submittedName>
</protein>
<dbReference type="AlphaFoldDB" id="K4RES7"/>
<evidence type="ECO:0000313" key="3">
    <source>
        <dbReference type="Proteomes" id="UP000008043"/>
    </source>
</evidence>
<keyword evidence="3" id="KW-1185">Reference proteome</keyword>
<reference evidence="2 3" key="1">
    <citation type="journal article" date="2012" name="J. Bacteriol.">
        <title>Genome sequence of the bacterium Streptomyces davawensis JCM 4913 and heterologous production of the unique antibiotic roseoflavin.</title>
        <authorList>
            <person name="Jankowitsch F."/>
            <person name="Schwarz J."/>
            <person name="Ruckert C."/>
            <person name="Gust B."/>
            <person name="Szczepanowski R."/>
            <person name="Blom J."/>
            <person name="Pelzer S."/>
            <person name="Kalinowski J."/>
            <person name="Mack M."/>
        </authorList>
    </citation>
    <scope>NUCLEOTIDE SEQUENCE [LARGE SCALE GENOMIC DNA]</scope>
    <source>
        <strain evidence="3">DSM 101723 / JCM 4913 / KCC S-0913 / 768</strain>
    </source>
</reference>
<dbReference type="EMBL" id="HE971709">
    <property type="protein sequence ID" value="CCK32025.1"/>
    <property type="molecule type" value="Genomic_DNA"/>
</dbReference>
<name>K4RES7_STRDJ</name>
<dbReference type="eggNOG" id="ENOG5032QCI">
    <property type="taxonomic scope" value="Bacteria"/>
</dbReference>
<organism evidence="2 3">
    <name type="scientific">Streptomyces davaonensis (strain DSM 101723 / JCM 4913 / KCC S-0913 / 768)</name>
    <dbReference type="NCBI Taxonomy" id="1214101"/>
    <lineage>
        <taxon>Bacteria</taxon>
        <taxon>Bacillati</taxon>
        <taxon>Actinomycetota</taxon>
        <taxon>Actinomycetes</taxon>
        <taxon>Kitasatosporales</taxon>
        <taxon>Streptomycetaceae</taxon>
        <taxon>Streptomyces</taxon>
    </lineage>
</organism>